<dbReference type="Proteomes" id="UP000736672">
    <property type="component" value="Unassembled WGS sequence"/>
</dbReference>
<evidence type="ECO:0000313" key="3">
    <source>
        <dbReference type="Proteomes" id="UP000736672"/>
    </source>
</evidence>
<evidence type="ECO:0000313" key="2">
    <source>
        <dbReference type="EMBL" id="KAH7246929.1"/>
    </source>
</evidence>
<evidence type="ECO:0000256" key="1">
    <source>
        <dbReference type="SAM" id="MobiDB-lite"/>
    </source>
</evidence>
<gene>
    <name evidence="2" type="ORF">B0J15DRAFT_469000</name>
</gene>
<reference evidence="2" key="1">
    <citation type="journal article" date="2021" name="Nat. Commun.">
        <title>Genetic determinants of endophytism in the Arabidopsis root mycobiome.</title>
        <authorList>
            <person name="Mesny F."/>
            <person name="Miyauchi S."/>
            <person name="Thiergart T."/>
            <person name="Pickel B."/>
            <person name="Atanasova L."/>
            <person name="Karlsson M."/>
            <person name="Huettel B."/>
            <person name="Barry K.W."/>
            <person name="Haridas S."/>
            <person name="Chen C."/>
            <person name="Bauer D."/>
            <person name="Andreopoulos W."/>
            <person name="Pangilinan J."/>
            <person name="LaButti K."/>
            <person name="Riley R."/>
            <person name="Lipzen A."/>
            <person name="Clum A."/>
            <person name="Drula E."/>
            <person name="Henrissat B."/>
            <person name="Kohler A."/>
            <person name="Grigoriev I.V."/>
            <person name="Martin F.M."/>
            <person name="Hacquard S."/>
        </authorList>
    </citation>
    <scope>NUCLEOTIDE SEQUENCE</scope>
    <source>
        <strain evidence="2">FSSC 5 MPI-SDFR-AT-0091</strain>
    </source>
</reference>
<feature type="region of interest" description="Disordered" evidence="1">
    <location>
        <begin position="179"/>
        <end position="226"/>
    </location>
</feature>
<dbReference type="AlphaFoldDB" id="A0A9P9KBB7"/>
<accession>A0A9P9KBB7</accession>
<feature type="compositionally biased region" description="Polar residues" evidence="1">
    <location>
        <begin position="197"/>
        <end position="219"/>
    </location>
</feature>
<proteinExistence type="predicted"/>
<protein>
    <submittedName>
        <fullName evidence="2">Uncharacterized protein</fullName>
    </submittedName>
</protein>
<feature type="region of interest" description="Disordered" evidence="1">
    <location>
        <begin position="25"/>
        <end position="56"/>
    </location>
</feature>
<name>A0A9P9KBB7_FUSSL</name>
<dbReference type="OrthoDB" id="10627389at2759"/>
<organism evidence="2 3">
    <name type="scientific">Fusarium solani</name>
    <name type="common">Filamentous fungus</name>
    <dbReference type="NCBI Taxonomy" id="169388"/>
    <lineage>
        <taxon>Eukaryota</taxon>
        <taxon>Fungi</taxon>
        <taxon>Dikarya</taxon>
        <taxon>Ascomycota</taxon>
        <taxon>Pezizomycotina</taxon>
        <taxon>Sordariomycetes</taxon>
        <taxon>Hypocreomycetidae</taxon>
        <taxon>Hypocreales</taxon>
        <taxon>Nectriaceae</taxon>
        <taxon>Fusarium</taxon>
        <taxon>Fusarium solani species complex</taxon>
    </lineage>
</organism>
<dbReference type="EMBL" id="JAGTJS010000016">
    <property type="protein sequence ID" value="KAH7246929.1"/>
    <property type="molecule type" value="Genomic_DNA"/>
</dbReference>
<sequence>MPRGARRSCEDDDQDQCCRREKCHDIQDAPPSYGCGQAPRGSKREGDPGDEPTASWAMPSLERVFSHYAVGAAGDGGPRTTWAVSVRRQTWQKLAVGLCLRWGFSKLFLLGLFAPMVTAALCPSVHHVRDETKLSASPETWYQAHNLLEPDCIASTVQPMHNSAIDTLDHAAIGDGIHDALPRVNDPPSAREYPASTRVSSPVQMPHSSPSQRSLSVSTRRPRRSAMSLVPVPGKIPVCHLFFLLFPFLAVAGAKRGVMARASYASRVCPSYKQKRGSREPWLDWAGPCFAAPKIEDHVGQETQPRHHSGQ</sequence>
<keyword evidence="3" id="KW-1185">Reference proteome</keyword>
<comment type="caution">
    <text evidence="2">The sequence shown here is derived from an EMBL/GenBank/DDBJ whole genome shotgun (WGS) entry which is preliminary data.</text>
</comment>